<evidence type="ECO:0008006" key="4">
    <source>
        <dbReference type="Google" id="ProtNLM"/>
    </source>
</evidence>
<reference evidence="2 3" key="1">
    <citation type="submission" date="2019-12" db="EMBL/GenBank/DDBJ databases">
        <title>Deinococcus sp. HMF7620 Genome sequencing and assembly.</title>
        <authorList>
            <person name="Kang H."/>
            <person name="Kim H."/>
            <person name="Joh K."/>
        </authorList>
    </citation>
    <scope>NUCLEOTIDE SEQUENCE [LARGE SCALE GENOMIC DNA]</scope>
    <source>
        <strain evidence="2 3">HMF7620</strain>
    </source>
</reference>
<dbReference type="AlphaFoldDB" id="A0A7C9LKG9"/>
<accession>A0A7C9LKG9</accession>
<organism evidence="2 3">
    <name type="scientific">Deinococcus arboris</name>
    <dbReference type="NCBI Taxonomy" id="2682977"/>
    <lineage>
        <taxon>Bacteria</taxon>
        <taxon>Thermotogati</taxon>
        <taxon>Deinococcota</taxon>
        <taxon>Deinococci</taxon>
        <taxon>Deinococcales</taxon>
        <taxon>Deinococcaceae</taxon>
        <taxon>Deinococcus</taxon>
    </lineage>
</organism>
<gene>
    <name evidence="2" type="ORF">GO986_07750</name>
</gene>
<evidence type="ECO:0000313" key="3">
    <source>
        <dbReference type="Proteomes" id="UP000483286"/>
    </source>
</evidence>
<keyword evidence="1" id="KW-0472">Membrane</keyword>
<protein>
    <recommendedName>
        <fullName evidence="4">Cell division protein FtsL</fullName>
    </recommendedName>
</protein>
<dbReference type="Proteomes" id="UP000483286">
    <property type="component" value="Unassembled WGS sequence"/>
</dbReference>
<dbReference type="EMBL" id="WQLB01000008">
    <property type="protein sequence ID" value="MVN86658.1"/>
    <property type="molecule type" value="Genomic_DNA"/>
</dbReference>
<keyword evidence="1" id="KW-0812">Transmembrane</keyword>
<feature type="transmembrane region" description="Helical" evidence="1">
    <location>
        <begin position="20"/>
        <end position="38"/>
    </location>
</feature>
<keyword evidence="3" id="KW-1185">Reference proteome</keyword>
<name>A0A7C9LKG9_9DEIO</name>
<comment type="caution">
    <text evidence="2">The sequence shown here is derived from an EMBL/GenBank/DDBJ whole genome shotgun (WGS) entry which is preliminary data.</text>
</comment>
<keyword evidence="1" id="KW-1133">Transmembrane helix</keyword>
<evidence type="ECO:0000313" key="2">
    <source>
        <dbReference type="EMBL" id="MVN86658.1"/>
    </source>
</evidence>
<evidence type="ECO:0000256" key="1">
    <source>
        <dbReference type="SAM" id="Phobius"/>
    </source>
</evidence>
<sequence length="121" mass="13474">MPRWSALDTSLPTWRARAVRYVLIYLALVTALVSVRALTRDVRPALKAAQAREAALTTQSADLSVQLQTLESRRRLLDWAAQNGMRRLTDVPRETATFQPVPAAPVAAPPARTVEVKTLWK</sequence>
<proteinExistence type="predicted"/>